<evidence type="ECO:0000256" key="1">
    <source>
        <dbReference type="SAM" id="MobiDB-lite"/>
    </source>
</evidence>
<keyword evidence="3" id="KW-1185">Reference proteome</keyword>
<organism evidence="2 3">
    <name type="scientific">Pleurodeles waltl</name>
    <name type="common">Iberian ribbed newt</name>
    <dbReference type="NCBI Taxonomy" id="8319"/>
    <lineage>
        <taxon>Eukaryota</taxon>
        <taxon>Metazoa</taxon>
        <taxon>Chordata</taxon>
        <taxon>Craniata</taxon>
        <taxon>Vertebrata</taxon>
        <taxon>Euteleostomi</taxon>
        <taxon>Amphibia</taxon>
        <taxon>Batrachia</taxon>
        <taxon>Caudata</taxon>
        <taxon>Salamandroidea</taxon>
        <taxon>Salamandridae</taxon>
        <taxon>Pleurodelinae</taxon>
        <taxon>Pleurodeles</taxon>
    </lineage>
</organism>
<feature type="compositionally biased region" description="Basic residues" evidence="1">
    <location>
        <begin position="176"/>
        <end position="185"/>
    </location>
</feature>
<name>A0AAV7QF95_PLEWA</name>
<feature type="compositionally biased region" description="Low complexity" evidence="1">
    <location>
        <begin position="186"/>
        <end position="199"/>
    </location>
</feature>
<feature type="region of interest" description="Disordered" evidence="1">
    <location>
        <begin position="1"/>
        <end position="20"/>
    </location>
</feature>
<comment type="caution">
    <text evidence="2">The sequence shown here is derived from an EMBL/GenBank/DDBJ whole genome shotgun (WGS) entry which is preliminary data.</text>
</comment>
<accession>A0AAV7QF95</accession>
<feature type="compositionally biased region" description="Low complexity" evidence="1">
    <location>
        <begin position="221"/>
        <end position="230"/>
    </location>
</feature>
<reference evidence="2" key="1">
    <citation type="journal article" date="2022" name="bioRxiv">
        <title>Sequencing and chromosome-scale assembly of the giantPleurodeles waltlgenome.</title>
        <authorList>
            <person name="Brown T."/>
            <person name="Elewa A."/>
            <person name="Iarovenko S."/>
            <person name="Subramanian E."/>
            <person name="Araus A.J."/>
            <person name="Petzold A."/>
            <person name="Susuki M."/>
            <person name="Suzuki K.-i.T."/>
            <person name="Hayashi T."/>
            <person name="Toyoda A."/>
            <person name="Oliveira C."/>
            <person name="Osipova E."/>
            <person name="Leigh N.D."/>
            <person name="Simon A."/>
            <person name="Yun M.H."/>
        </authorList>
    </citation>
    <scope>NUCLEOTIDE SEQUENCE</scope>
    <source>
        <strain evidence="2">20211129_DDA</strain>
        <tissue evidence="2">Liver</tissue>
    </source>
</reference>
<evidence type="ECO:0000313" key="3">
    <source>
        <dbReference type="Proteomes" id="UP001066276"/>
    </source>
</evidence>
<dbReference type="EMBL" id="JANPWB010000010">
    <property type="protein sequence ID" value="KAJ1138294.1"/>
    <property type="molecule type" value="Genomic_DNA"/>
</dbReference>
<dbReference type="Proteomes" id="UP001066276">
    <property type="component" value="Chromosome 6"/>
</dbReference>
<dbReference type="AlphaFoldDB" id="A0AAV7QF95"/>
<evidence type="ECO:0000313" key="2">
    <source>
        <dbReference type="EMBL" id="KAJ1138294.1"/>
    </source>
</evidence>
<feature type="compositionally biased region" description="Basic and acidic residues" evidence="1">
    <location>
        <begin position="130"/>
        <end position="139"/>
    </location>
</feature>
<feature type="region of interest" description="Disordered" evidence="1">
    <location>
        <begin position="129"/>
        <end position="240"/>
    </location>
</feature>
<sequence length="266" mass="27625">MLRAPGDFQSSSPAPLLQAWAPSGSPVPHVVWQPSRRPTSRARLGQIGRDVFYSSRAPLCFRAFSSPAAVDHVGSSGGSGGLGGVRVGLARPGKAGDAAPQPGRNGASSSTSLVPRWVSGSGLLRVRCRGNKDLSREGSGRAPNVTRRHPPTSQAHPGRPIGLSWDVGPRQVEGRHPRRSLRIRSRSASGGPAGPGAHPFLPQFNVQHGQAEAAAPGNGSGSFSSFSISSCVPHPPGRSSPEVSADVRECFCCKPAHVRAQQGTGL</sequence>
<proteinExistence type="predicted"/>
<protein>
    <submittedName>
        <fullName evidence="2">Uncharacterized protein</fullName>
    </submittedName>
</protein>
<feature type="region of interest" description="Disordered" evidence="1">
    <location>
        <begin position="91"/>
        <end position="114"/>
    </location>
</feature>
<gene>
    <name evidence="2" type="ORF">NDU88_004684</name>
</gene>